<dbReference type="Pfam" id="PF08240">
    <property type="entry name" value="ADH_N"/>
    <property type="match status" value="1"/>
</dbReference>
<dbReference type="GO" id="GO:0043957">
    <property type="term" value="F:acryloyl-CoA reductase (NADPH) activity"/>
    <property type="evidence" value="ECO:0007669"/>
    <property type="project" value="TreeGrafter"/>
</dbReference>
<keyword evidence="3" id="KW-1185">Reference proteome</keyword>
<name>A0A498BXM9_9GAMM</name>
<dbReference type="InterPro" id="IPR051397">
    <property type="entry name" value="Zn-ADH-like_protein"/>
</dbReference>
<sequence>MSTFRAWRVHQNGDRIAGAVESLPLPVPGEGEVLIRAKWSGINYKDALGATGAGKILRRFPLTAGIDVAGTVAESRHPDWRVGQPVLVNGCGLGENHDGGFAECVCVPGDWVVALPDGLSTRDAMILGTAGFTAALALTRMEALGQTPEQGPVLVTGASGGVGNFAVQCLKRAGYTVHAVSGKPEAADWLQRLGADEVTTPEALGLGHRPLEKARWAGAVDSVGGELLAGICRHVDLFGNVAAIGLAAIGLAGGARLETTVMPHILRGVSLLGISSANCPQPLRRQVWARLGEALRPRHLDEVVDRVLPLEQLQGGFEDLLERRVRGRILVDLASPGRPDNQ</sequence>
<dbReference type="AlphaFoldDB" id="A0A498BXM9"/>
<dbReference type="Pfam" id="PF00107">
    <property type="entry name" value="ADH_zinc_N"/>
    <property type="match status" value="1"/>
</dbReference>
<dbReference type="Gene3D" id="3.90.180.10">
    <property type="entry name" value="Medium-chain alcohol dehydrogenases, catalytic domain"/>
    <property type="match status" value="1"/>
</dbReference>
<comment type="caution">
    <text evidence="2">The sequence shown here is derived from an EMBL/GenBank/DDBJ whole genome shotgun (WGS) entry which is preliminary data.</text>
</comment>
<accession>A0A498BXM9</accession>
<dbReference type="InterPro" id="IPR014188">
    <property type="entry name" value="Acrylyl-CoA_reductase_AcuI"/>
</dbReference>
<dbReference type="Proteomes" id="UP000275461">
    <property type="component" value="Unassembled WGS sequence"/>
</dbReference>
<dbReference type="NCBIfam" id="TIGR02823">
    <property type="entry name" value="oxido_YhdH"/>
    <property type="match status" value="1"/>
</dbReference>
<dbReference type="EMBL" id="RCDA01000003">
    <property type="protein sequence ID" value="RLK48145.1"/>
    <property type="molecule type" value="Genomic_DNA"/>
</dbReference>
<dbReference type="Gene3D" id="3.40.50.720">
    <property type="entry name" value="NAD(P)-binding Rossmann-like Domain"/>
    <property type="match status" value="1"/>
</dbReference>
<proteinExistence type="predicted"/>
<dbReference type="PANTHER" id="PTHR43677">
    <property type="entry name" value="SHORT-CHAIN DEHYDROGENASE/REDUCTASE"/>
    <property type="match status" value="1"/>
</dbReference>
<dbReference type="CDD" id="cd05280">
    <property type="entry name" value="MDR_yhdh_yhfp"/>
    <property type="match status" value="1"/>
</dbReference>
<gene>
    <name evidence="2" type="ORF">DFR31_2022</name>
</gene>
<dbReference type="InterPro" id="IPR011032">
    <property type="entry name" value="GroES-like_sf"/>
</dbReference>
<dbReference type="OrthoDB" id="9782155at2"/>
<dbReference type="SUPFAM" id="SSF50129">
    <property type="entry name" value="GroES-like"/>
    <property type="match status" value="1"/>
</dbReference>
<evidence type="ECO:0000313" key="3">
    <source>
        <dbReference type="Proteomes" id="UP000275461"/>
    </source>
</evidence>
<dbReference type="SMART" id="SM00829">
    <property type="entry name" value="PKS_ER"/>
    <property type="match status" value="1"/>
</dbReference>
<evidence type="ECO:0000313" key="2">
    <source>
        <dbReference type="EMBL" id="RLK48145.1"/>
    </source>
</evidence>
<dbReference type="InterPro" id="IPR013149">
    <property type="entry name" value="ADH-like_C"/>
</dbReference>
<feature type="domain" description="Enoyl reductase (ER)" evidence="1">
    <location>
        <begin position="18"/>
        <end position="331"/>
    </location>
</feature>
<dbReference type="InterPro" id="IPR020843">
    <property type="entry name" value="ER"/>
</dbReference>
<dbReference type="InterPro" id="IPR036291">
    <property type="entry name" value="NAD(P)-bd_dom_sf"/>
</dbReference>
<dbReference type="SUPFAM" id="SSF51735">
    <property type="entry name" value="NAD(P)-binding Rossmann-fold domains"/>
    <property type="match status" value="1"/>
</dbReference>
<protein>
    <submittedName>
        <fullName evidence="2">Putative YhdH/YhfP family quinone oxidoreductase</fullName>
    </submittedName>
</protein>
<evidence type="ECO:0000259" key="1">
    <source>
        <dbReference type="SMART" id="SM00829"/>
    </source>
</evidence>
<organism evidence="2 3">
    <name type="scientific">Alkalispirillum mobile</name>
    <dbReference type="NCBI Taxonomy" id="85925"/>
    <lineage>
        <taxon>Bacteria</taxon>
        <taxon>Pseudomonadati</taxon>
        <taxon>Pseudomonadota</taxon>
        <taxon>Gammaproteobacteria</taxon>
        <taxon>Chromatiales</taxon>
        <taxon>Ectothiorhodospiraceae</taxon>
        <taxon>Alkalispirillum</taxon>
    </lineage>
</organism>
<reference evidence="2 3" key="1">
    <citation type="submission" date="2018-10" db="EMBL/GenBank/DDBJ databases">
        <title>Genomic Encyclopedia of Type Strains, Phase IV (KMG-IV): sequencing the most valuable type-strain genomes for metagenomic binning, comparative biology and taxonomic classification.</title>
        <authorList>
            <person name="Goeker M."/>
        </authorList>
    </citation>
    <scope>NUCLEOTIDE SEQUENCE [LARGE SCALE GENOMIC DNA]</scope>
    <source>
        <strain evidence="2 3">DSM 12769</strain>
    </source>
</reference>
<dbReference type="RefSeq" id="WP_121442555.1">
    <property type="nucleotide sequence ID" value="NZ_RCDA01000003.1"/>
</dbReference>
<dbReference type="InterPro" id="IPR013154">
    <property type="entry name" value="ADH-like_N"/>
</dbReference>
<dbReference type="PANTHER" id="PTHR43677:SF1">
    <property type="entry name" value="ACRYLYL-COA REDUCTASE ACUI-RELATED"/>
    <property type="match status" value="1"/>
</dbReference>